<comment type="caution">
    <text evidence="4">The sequence shown here is derived from an EMBL/GenBank/DDBJ whole genome shotgun (WGS) entry which is preliminary data.</text>
</comment>
<reference evidence="4" key="1">
    <citation type="submission" date="2021-03" db="EMBL/GenBank/DDBJ databases">
        <authorList>
            <person name="Tagirdzhanova G."/>
        </authorList>
    </citation>
    <scope>NUCLEOTIDE SEQUENCE</scope>
</reference>
<dbReference type="GO" id="GO:0016787">
    <property type="term" value="F:hydrolase activity"/>
    <property type="evidence" value="ECO:0007669"/>
    <property type="project" value="UniProtKB-KW"/>
</dbReference>
<evidence type="ECO:0000313" key="5">
    <source>
        <dbReference type="Proteomes" id="UP000664534"/>
    </source>
</evidence>
<dbReference type="EMBL" id="CAJPDT010000027">
    <property type="protein sequence ID" value="CAF9921357.1"/>
    <property type="molecule type" value="Genomic_DNA"/>
</dbReference>
<evidence type="ECO:0000313" key="4">
    <source>
        <dbReference type="EMBL" id="CAF9921357.1"/>
    </source>
</evidence>
<proteinExistence type="predicted"/>
<protein>
    <submittedName>
        <fullName evidence="4">Uncharacterized protein</fullName>
    </submittedName>
</protein>
<gene>
    <name evidence="4" type="ORF">IMSHALPRED_005161</name>
</gene>
<feature type="region of interest" description="Disordered" evidence="3">
    <location>
        <begin position="75"/>
        <end position="102"/>
    </location>
</feature>
<evidence type="ECO:0000256" key="2">
    <source>
        <dbReference type="ARBA" id="ARBA00022801"/>
    </source>
</evidence>
<keyword evidence="2" id="KW-0378">Hydrolase</keyword>
<feature type="compositionally biased region" description="Basic residues" evidence="3">
    <location>
        <begin position="27"/>
        <end position="39"/>
    </location>
</feature>
<dbReference type="GO" id="GO:0003723">
    <property type="term" value="F:RNA binding"/>
    <property type="evidence" value="ECO:0007669"/>
    <property type="project" value="InterPro"/>
</dbReference>
<evidence type="ECO:0000256" key="1">
    <source>
        <dbReference type="ARBA" id="ARBA00022722"/>
    </source>
</evidence>
<dbReference type="SUPFAM" id="SSF53933">
    <property type="entry name" value="Microbial ribonucleases"/>
    <property type="match status" value="1"/>
</dbReference>
<name>A0A8H3F9T2_9LECA</name>
<dbReference type="GO" id="GO:0004540">
    <property type="term" value="F:RNA nuclease activity"/>
    <property type="evidence" value="ECO:0007669"/>
    <property type="project" value="InterPro"/>
</dbReference>
<dbReference type="OrthoDB" id="5400622at2759"/>
<feature type="region of interest" description="Disordered" evidence="3">
    <location>
        <begin position="22"/>
        <end position="61"/>
    </location>
</feature>
<keyword evidence="1" id="KW-0540">Nuclease</keyword>
<sequence>MCFGPLFKRNPEACRIYRTDSTDSRYHERRRSSVKRHMKNAPAPTPGKKGKRYPKVYRNGEGHYKTKSTLYEYPTKDYPYSTQNYKGRGRLTSPGGTVTDVDPEYTRTITDRRKNIQGVSYHPHGNKKGFKRAEEIYPASSSSRLRRRCRG</sequence>
<organism evidence="4 5">
    <name type="scientific">Imshaugia aleurites</name>
    <dbReference type="NCBI Taxonomy" id="172621"/>
    <lineage>
        <taxon>Eukaryota</taxon>
        <taxon>Fungi</taxon>
        <taxon>Dikarya</taxon>
        <taxon>Ascomycota</taxon>
        <taxon>Pezizomycotina</taxon>
        <taxon>Lecanoromycetes</taxon>
        <taxon>OSLEUM clade</taxon>
        <taxon>Lecanoromycetidae</taxon>
        <taxon>Lecanorales</taxon>
        <taxon>Lecanorineae</taxon>
        <taxon>Parmeliaceae</taxon>
        <taxon>Imshaugia</taxon>
    </lineage>
</organism>
<dbReference type="Gene3D" id="3.10.450.30">
    <property type="entry name" value="Microbial ribonucleases"/>
    <property type="match status" value="1"/>
</dbReference>
<evidence type="ECO:0000256" key="3">
    <source>
        <dbReference type="SAM" id="MobiDB-lite"/>
    </source>
</evidence>
<dbReference type="InterPro" id="IPR016191">
    <property type="entry name" value="Ribonuclease/ribotoxin"/>
</dbReference>
<accession>A0A8H3F9T2</accession>
<keyword evidence="5" id="KW-1185">Reference proteome</keyword>
<dbReference type="Proteomes" id="UP000664534">
    <property type="component" value="Unassembled WGS sequence"/>
</dbReference>
<dbReference type="AlphaFoldDB" id="A0A8H3F9T2"/>